<organism evidence="1 2">
    <name type="scientific">Pleurodeles waltl</name>
    <name type="common">Iberian ribbed newt</name>
    <dbReference type="NCBI Taxonomy" id="8319"/>
    <lineage>
        <taxon>Eukaryota</taxon>
        <taxon>Metazoa</taxon>
        <taxon>Chordata</taxon>
        <taxon>Craniata</taxon>
        <taxon>Vertebrata</taxon>
        <taxon>Euteleostomi</taxon>
        <taxon>Amphibia</taxon>
        <taxon>Batrachia</taxon>
        <taxon>Caudata</taxon>
        <taxon>Salamandroidea</taxon>
        <taxon>Salamandridae</taxon>
        <taxon>Pleurodelinae</taxon>
        <taxon>Pleurodeles</taxon>
    </lineage>
</organism>
<evidence type="ECO:0000313" key="2">
    <source>
        <dbReference type="Proteomes" id="UP001066276"/>
    </source>
</evidence>
<comment type="caution">
    <text evidence="1">The sequence shown here is derived from an EMBL/GenBank/DDBJ whole genome shotgun (WGS) entry which is preliminary data.</text>
</comment>
<keyword evidence="2" id="KW-1185">Reference proteome</keyword>
<reference evidence="1" key="1">
    <citation type="journal article" date="2022" name="bioRxiv">
        <title>Sequencing and chromosome-scale assembly of the giantPleurodeles waltlgenome.</title>
        <authorList>
            <person name="Brown T."/>
            <person name="Elewa A."/>
            <person name="Iarovenko S."/>
            <person name="Subramanian E."/>
            <person name="Araus A.J."/>
            <person name="Petzold A."/>
            <person name="Susuki M."/>
            <person name="Suzuki K.-i.T."/>
            <person name="Hayashi T."/>
            <person name="Toyoda A."/>
            <person name="Oliveira C."/>
            <person name="Osipova E."/>
            <person name="Leigh N.D."/>
            <person name="Simon A."/>
            <person name="Yun M.H."/>
        </authorList>
    </citation>
    <scope>NUCLEOTIDE SEQUENCE</scope>
    <source>
        <strain evidence="1">20211129_DDA</strain>
        <tissue evidence="1">Liver</tissue>
    </source>
</reference>
<name>A0AAV7VVZ2_PLEWA</name>
<proteinExistence type="predicted"/>
<gene>
    <name evidence="1" type="ORF">NDU88_000409</name>
</gene>
<evidence type="ECO:0000313" key="1">
    <source>
        <dbReference type="EMBL" id="KAJ1204974.1"/>
    </source>
</evidence>
<dbReference type="Proteomes" id="UP001066276">
    <property type="component" value="Chromosome 1_2"/>
</dbReference>
<evidence type="ECO:0008006" key="3">
    <source>
        <dbReference type="Google" id="ProtNLM"/>
    </source>
</evidence>
<sequence>MQNVTAPPFFLSDPREPVIKWKKWKKIFENYARVCGTNLSGERKQALLLHCLGGEGQEVLENLHPLSQADQRGLNEYEICARQLDLHYLPKISTIMERYHFGLREQGKEESVEEYITALRKLASSCKFTALVEERIRDQFVLRCCSDKVREELWLKDEPPLDEVVSIAKKVEHMLKCVGELSKAHKEDKVSVKAQEVECQVIQKDEKRKKYEGVREKGVVIENSAGKTQGNRRDEGRGRPSMDASLLQMSTAEEGILGETEPSYSEIFTQESIEEEEVEMPALAGSLPAARAAPGPSLMRSRRQLFDHRKSLSVTGYVTNYNS</sequence>
<dbReference type="AlphaFoldDB" id="A0AAV7VVZ2"/>
<accession>A0AAV7VVZ2</accession>
<protein>
    <recommendedName>
        <fullName evidence="3">Retrotransposon gag domain-containing protein</fullName>
    </recommendedName>
</protein>
<dbReference type="PANTHER" id="PTHR33198:SF20">
    <property type="entry name" value="RETROTRANSPOSON GAG DOMAIN-CONTAINING PROTEIN"/>
    <property type="match status" value="1"/>
</dbReference>
<dbReference type="EMBL" id="JANPWB010000002">
    <property type="protein sequence ID" value="KAJ1204974.1"/>
    <property type="molecule type" value="Genomic_DNA"/>
</dbReference>
<dbReference type="PANTHER" id="PTHR33198">
    <property type="entry name" value="ANK_REP_REGION DOMAIN-CONTAINING PROTEIN-RELATED"/>
    <property type="match status" value="1"/>
</dbReference>